<evidence type="ECO:0000313" key="1">
    <source>
        <dbReference type="EMBL" id="KAH9842403.1"/>
    </source>
</evidence>
<protein>
    <recommendedName>
        <fullName evidence="3">Leucine rich repeat (LRR) protein</fullName>
    </recommendedName>
</protein>
<dbReference type="Proteomes" id="UP000814176">
    <property type="component" value="Unassembled WGS sequence"/>
</dbReference>
<gene>
    <name evidence="1" type="ORF">C8Q71DRAFT_852965</name>
</gene>
<dbReference type="InterPro" id="IPR032675">
    <property type="entry name" value="LRR_dom_sf"/>
</dbReference>
<dbReference type="EMBL" id="JADCUA010000002">
    <property type="protein sequence ID" value="KAH9842403.1"/>
    <property type="molecule type" value="Genomic_DNA"/>
</dbReference>
<keyword evidence="2" id="KW-1185">Reference proteome</keyword>
<comment type="caution">
    <text evidence="1">The sequence shown here is derived from an EMBL/GenBank/DDBJ whole genome shotgun (WGS) entry which is preliminary data.</text>
</comment>
<reference evidence="1 2" key="1">
    <citation type="journal article" date="2021" name="Environ. Microbiol.">
        <title>Gene family expansions and transcriptome signatures uncover fungal adaptations to wood decay.</title>
        <authorList>
            <person name="Hage H."/>
            <person name="Miyauchi S."/>
            <person name="Viragh M."/>
            <person name="Drula E."/>
            <person name="Min B."/>
            <person name="Chaduli D."/>
            <person name="Navarro D."/>
            <person name="Favel A."/>
            <person name="Norest M."/>
            <person name="Lesage-Meessen L."/>
            <person name="Balint B."/>
            <person name="Merenyi Z."/>
            <person name="de Eugenio L."/>
            <person name="Morin E."/>
            <person name="Martinez A.T."/>
            <person name="Baldrian P."/>
            <person name="Stursova M."/>
            <person name="Martinez M.J."/>
            <person name="Novotny C."/>
            <person name="Magnuson J.K."/>
            <person name="Spatafora J.W."/>
            <person name="Maurice S."/>
            <person name="Pangilinan J."/>
            <person name="Andreopoulos W."/>
            <person name="LaButti K."/>
            <person name="Hundley H."/>
            <person name="Na H."/>
            <person name="Kuo A."/>
            <person name="Barry K."/>
            <person name="Lipzen A."/>
            <person name="Henrissat B."/>
            <person name="Riley R."/>
            <person name="Ahrendt S."/>
            <person name="Nagy L.G."/>
            <person name="Grigoriev I.V."/>
            <person name="Martin F."/>
            <person name="Rosso M.N."/>
        </authorList>
    </citation>
    <scope>NUCLEOTIDE SEQUENCE [LARGE SCALE GENOMIC DNA]</scope>
    <source>
        <strain evidence="1 2">CIRM-BRFM 1785</strain>
    </source>
</reference>
<evidence type="ECO:0008006" key="3">
    <source>
        <dbReference type="Google" id="ProtNLM"/>
    </source>
</evidence>
<accession>A0ABQ8KTJ3</accession>
<dbReference type="GeneID" id="72007614"/>
<evidence type="ECO:0000313" key="2">
    <source>
        <dbReference type="Proteomes" id="UP000814176"/>
    </source>
</evidence>
<dbReference type="RefSeq" id="XP_047783450.1">
    <property type="nucleotide sequence ID" value="XM_047926882.1"/>
</dbReference>
<sequence length="527" mass="59271">MSHHRALDNHDIISHVVEYLGPPAQRDCADVVDESLSIAPGKAWRTLAYCARTSKAFSRPALRVLWRELPSLLPLLSLAGISLINAETPESLPEDDEIEMIRTTNEIPTPQGMQRFASVSVLVQRISLPGLTDPSLLFHLSRAAPSGSLLPMLSEIRCMTTPFLDMTILCLAGHNLRELVVLEDSGASWDRPPNSPEGCAVRRLLAALPSTAPGLHTLCIYDKGTHELPYIAYIGRLRELRSLRLRFWPDELVDWLGPFMSTLAKFEHLRDLALPLEDWVMDELPIPQGFAQLRSLRFEGNEHSDLTCLYHLGKILPRLPRLERLEIASTYVNSFTEDNSYLDGIVGKCVDTLTTVKMDIRPGGIDLDLPSPVPAFNLLRTFIPLHHLQFCYISYSENMSFTDVDLRKFQGAWPLLQTFALSWKRPYLPHTAPSFHGIVEFLRERPQLAVLKLPVVDINGNCVRCKDIKALPPSFVVEDGCIPDPIACARVLRTLLPQIRIKRNVVKSACGEWATVLSRLRDTNKYV</sequence>
<dbReference type="Gene3D" id="3.80.10.10">
    <property type="entry name" value="Ribonuclease Inhibitor"/>
    <property type="match status" value="1"/>
</dbReference>
<name>A0ABQ8KTJ3_9APHY</name>
<proteinExistence type="predicted"/>
<organism evidence="1 2">
    <name type="scientific">Rhodofomes roseus</name>
    <dbReference type="NCBI Taxonomy" id="34475"/>
    <lineage>
        <taxon>Eukaryota</taxon>
        <taxon>Fungi</taxon>
        <taxon>Dikarya</taxon>
        <taxon>Basidiomycota</taxon>
        <taxon>Agaricomycotina</taxon>
        <taxon>Agaricomycetes</taxon>
        <taxon>Polyporales</taxon>
        <taxon>Rhodofomes</taxon>
    </lineage>
</organism>
<dbReference type="SUPFAM" id="SSF52047">
    <property type="entry name" value="RNI-like"/>
    <property type="match status" value="1"/>
</dbReference>